<feature type="domain" description="C2" evidence="1">
    <location>
        <begin position="231"/>
        <end position="341"/>
    </location>
</feature>
<dbReference type="PANTHER" id="PTHR38365:SF1">
    <property type="entry name" value="C2 DOMAIN-CONTAINING PROTEIN"/>
    <property type="match status" value="1"/>
</dbReference>
<accession>A0A835J529</accession>
<gene>
    <name evidence="2" type="ORF">SADUNF_Sadunf18G0083400</name>
</gene>
<comment type="caution">
    <text evidence="2">The sequence shown here is derived from an EMBL/GenBank/DDBJ whole genome shotgun (WGS) entry which is preliminary data.</text>
</comment>
<dbReference type="Proteomes" id="UP000657918">
    <property type="component" value="Unassembled WGS sequence"/>
</dbReference>
<dbReference type="EMBL" id="JADGMS010000018">
    <property type="protein sequence ID" value="KAF9662718.1"/>
    <property type="molecule type" value="Genomic_DNA"/>
</dbReference>
<evidence type="ECO:0000313" key="2">
    <source>
        <dbReference type="EMBL" id="KAF9662718.1"/>
    </source>
</evidence>
<organism evidence="2 3">
    <name type="scientific">Salix dunnii</name>
    <dbReference type="NCBI Taxonomy" id="1413687"/>
    <lineage>
        <taxon>Eukaryota</taxon>
        <taxon>Viridiplantae</taxon>
        <taxon>Streptophyta</taxon>
        <taxon>Embryophyta</taxon>
        <taxon>Tracheophyta</taxon>
        <taxon>Spermatophyta</taxon>
        <taxon>Magnoliopsida</taxon>
        <taxon>eudicotyledons</taxon>
        <taxon>Gunneridae</taxon>
        <taxon>Pentapetalae</taxon>
        <taxon>rosids</taxon>
        <taxon>fabids</taxon>
        <taxon>Malpighiales</taxon>
        <taxon>Salicaceae</taxon>
        <taxon>Saliceae</taxon>
        <taxon>Salix</taxon>
    </lineage>
</organism>
<dbReference type="OrthoDB" id="1039460at2759"/>
<evidence type="ECO:0000259" key="1">
    <source>
        <dbReference type="SMART" id="SM00239"/>
    </source>
</evidence>
<feature type="domain" description="C2" evidence="1">
    <location>
        <begin position="49"/>
        <end position="159"/>
    </location>
</feature>
<evidence type="ECO:0000313" key="3">
    <source>
        <dbReference type="Proteomes" id="UP000657918"/>
    </source>
</evidence>
<reference evidence="2 3" key="1">
    <citation type="submission" date="2020-10" db="EMBL/GenBank/DDBJ databases">
        <title>Plant Genome Project.</title>
        <authorList>
            <person name="Zhang R.-G."/>
        </authorList>
    </citation>
    <scope>NUCLEOTIDE SEQUENCE [LARGE SCALE GENOMIC DNA]</scope>
    <source>
        <strain evidence="2">FAFU-HL-1</strain>
        <tissue evidence="2">Leaf</tissue>
    </source>
</reference>
<name>A0A835J529_9ROSI</name>
<dbReference type="AlphaFoldDB" id="A0A835J529"/>
<dbReference type="InterPro" id="IPR000008">
    <property type="entry name" value="C2_dom"/>
</dbReference>
<keyword evidence="3" id="KW-1185">Reference proteome</keyword>
<proteinExistence type="predicted"/>
<dbReference type="Pfam" id="PF00168">
    <property type="entry name" value="C2"/>
    <property type="match status" value="2"/>
</dbReference>
<protein>
    <recommendedName>
        <fullName evidence="1">C2 domain-containing protein</fullName>
    </recommendedName>
</protein>
<sequence>MNTDMVEVQKKHKTDLCKKRGRSDKDMTKTIMNRRKNKGIAKERDSRTALVVSIHHAEGIDNPSSYPSAINRNYCVVFWVYPDDQLATEVVEGSPVLAWNQNYCIELDEARDCRFLYVEVLRCGSSSESDPGTSNGLRLVGRAKIALPKLAGKTEGRYGLVSCSARRFRANYYNILQSFVIEIKLIIILPFNVVQTDLCNKRGRPDKNMTETIMNRRKNKGIAKERDSRTALVVSIHHAEGIDNPSSYPSVINRNYCVVFWVYPDDQLATDVVAGSPVLAWNQSYFIELDEARDCRFLYVEVLRCGSSSESDPGTSNGLRLVGRAKIALPKLAGKTEGRYGLVRFEEDGYKAEGHIILSMELMKIDQS</sequence>
<dbReference type="SMART" id="SM00239">
    <property type="entry name" value="C2"/>
    <property type="match status" value="2"/>
</dbReference>
<dbReference type="PANTHER" id="PTHR38365">
    <property type="entry name" value="C2 DOMAIN-CONTAINING PROTEIN-RELATED"/>
    <property type="match status" value="1"/>
</dbReference>